<protein>
    <recommendedName>
        <fullName evidence="7">FAD-binding domain-containing protein</fullName>
    </recommendedName>
</protein>
<feature type="domain" description="FAD-binding" evidence="7">
    <location>
        <begin position="9"/>
        <end position="352"/>
    </location>
</feature>
<dbReference type="Gene3D" id="3.50.50.60">
    <property type="entry name" value="FAD/NAD(P)-binding domain"/>
    <property type="match status" value="1"/>
</dbReference>
<feature type="signal peptide" evidence="6">
    <location>
        <begin position="1"/>
        <end position="22"/>
    </location>
</feature>
<keyword evidence="9" id="KW-1185">Reference proteome</keyword>
<evidence type="ECO:0000313" key="9">
    <source>
        <dbReference type="Proteomes" id="UP001140453"/>
    </source>
</evidence>
<dbReference type="Proteomes" id="UP001140453">
    <property type="component" value="Unassembled WGS sequence"/>
</dbReference>
<dbReference type="PRINTS" id="PR00420">
    <property type="entry name" value="RNGMNOXGNASE"/>
</dbReference>
<dbReference type="InterPro" id="IPR036188">
    <property type="entry name" value="FAD/NAD-bd_sf"/>
</dbReference>
<evidence type="ECO:0000259" key="7">
    <source>
        <dbReference type="Pfam" id="PF01494"/>
    </source>
</evidence>
<evidence type="ECO:0000313" key="8">
    <source>
        <dbReference type="EMBL" id="KAJ4387402.1"/>
    </source>
</evidence>
<evidence type="ECO:0000256" key="4">
    <source>
        <dbReference type="ARBA" id="ARBA00023002"/>
    </source>
</evidence>
<gene>
    <name evidence="8" type="ORF">N0V93_007993</name>
</gene>
<dbReference type="Pfam" id="PF01494">
    <property type="entry name" value="FAD_binding_3"/>
    <property type="match status" value="1"/>
</dbReference>
<evidence type="ECO:0000256" key="1">
    <source>
        <dbReference type="ARBA" id="ARBA00001974"/>
    </source>
</evidence>
<dbReference type="InterPro" id="IPR002938">
    <property type="entry name" value="FAD-bd"/>
</dbReference>
<dbReference type="GO" id="GO:0071949">
    <property type="term" value="F:FAD binding"/>
    <property type="evidence" value="ECO:0007669"/>
    <property type="project" value="InterPro"/>
</dbReference>
<evidence type="ECO:0000256" key="6">
    <source>
        <dbReference type="SAM" id="SignalP"/>
    </source>
</evidence>
<feature type="chain" id="PRO_5040906227" description="FAD-binding domain-containing protein" evidence="6">
    <location>
        <begin position="23"/>
        <end position="407"/>
    </location>
</feature>
<keyword evidence="3" id="KW-0274">FAD</keyword>
<comment type="cofactor">
    <cofactor evidence="1">
        <name>FAD</name>
        <dbReference type="ChEBI" id="CHEBI:57692"/>
    </cofactor>
</comment>
<reference evidence="8" key="1">
    <citation type="submission" date="2022-10" db="EMBL/GenBank/DDBJ databases">
        <title>Tapping the CABI collections for fungal endophytes: first genome assemblies for Collariella, Neodidymelliopsis, Ascochyta clinopodiicola, Didymella pomorum, Didymosphaeria variabile, Neocosmospora piperis and Neocucurbitaria cava.</title>
        <authorList>
            <person name="Hill R."/>
        </authorList>
    </citation>
    <scope>NUCLEOTIDE SEQUENCE</scope>
    <source>
        <strain evidence="8">IMI 355082</strain>
    </source>
</reference>
<sequence length="407" mass="44912">MAKSSYPHILIVGAGLSGLTLAQILRKNGISYEVFERDVDVNARTQGWAIALHGPVLRDLKECLPEDIGPIEQTNHLIPLDLQAQFVFYDKNRPGLRVGVNDNETGQIVRANRQRLRDYLRRFIPVQYDKRVVRVEEADGKVTVFFEKGGSATGDVVVGAEGTQSAVRKHILHNKDVMKGLPTGSLVGEVELTGDDFKQQLELGHSAYIVLTRAENHAVIFAALNKVSPDGKKGYYYFLLHWFDEQAAHSAPDNPYWTLTATKEELAVFAREHTKLLPERLRSLVDKVPVEGYKTPGITLRSVELTPEQLPPGRVTLMGDAAHSMTPFRGEAGVCALQDAVNLGRTLTHIANAQLKGPDFLAVMTKYRDDMLTRGAEAAERSGSISKTQNITCGKVGVPLPEETINI</sequence>
<dbReference type="AlphaFoldDB" id="A0A9W8YPG6"/>
<keyword evidence="2" id="KW-0285">Flavoprotein</keyword>
<dbReference type="EMBL" id="JAPEVB010000005">
    <property type="protein sequence ID" value="KAJ4387402.1"/>
    <property type="molecule type" value="Genomic_DNA"/>
</dbReference>
<dbReference type="PANTHER" id="PTHR47178:SF6">
    <property type="entry name" value="FAD-BINDING DOMAIN-CONTAINING PROTEIN"/>
    <property type="match status" value="1"/>
</dbReference>
<dbReference type="PANTHER" id="PTHR47178">
    <property type="entry name" value="MONOOXYGENASE, FAD-BINDING"/>
    <property type="match status" value="1"/>
</dbReference>
<keyword evidence="6" id="KW-0732">Signal</keyword>
<dbReference type="OrthoDB" id="47494at2759"/>
<keyword evidence="4" id="KW-0560">Oxidoreductase</keyword>
<name>A0A9W8YPG6_9PEZI</name>
<accession>A0A9W8YPG6</accession>
<comment type="caution">
    <text evidence="8">The sequence shown here is derived from an EMBL/GenBank/DDBJ whole genome shotgun (WGS) entry which is preliminary data.</text>
</comment>
<evidence type="ECO:0000256" key="3">
    <source>
        <dbReference type="ARBA" id="ARBA00022827"/>
    </source>
</evidence>
<evidence type="ECO:0000256" key="2">
    <source>
        <dbReference type="ARBA" id="ARBA00022630"/>
    </source>
</evidence>
<dbReference type="GO" id="GO:0004497">
    <property type="term" value="F:monooxygenase activity"/>
    <property type="evidence" value="ECO:0007669"/>
    <property type="project" value="UniProtKB-KW"/>
</dbReference>
<evidence type="ECO:0000256" key="5">
    <source>
        <dbReference type="ARBA" id="ARBA00023033"/>
    </source>
</evidence>
<dbReference type="SUPFAM" id="SSF51905">
    <property type="entry name" value="FAD/NAD(P)-binding domain"/>
    <property type="match status" value="1"/>
</dbReference>
<organism evidence="8 9">
    <name type="scientific">Gnomoniopsis smithogilvyi</name>
    <dbReference type="NCBI Taxonomy" id="1191159"/>
    <lineage>
        <taxon>Eukaryota</taxon>
        <taxon>Fungi</taxon>
        <taxon>Dikarya</taxon>
        <taxon>Ascomycota</taxon>
        <taxon>Pezizomycotina</taxon>
        <taxon>Sordariomycetes</taxon>
        <taxon>Sordariomycetidae</taxon>
        <taxon>Diaporthales</taxon>
        <taxon>Gnomoniaceae</taxon>
        <taxon>Gnomoniopsis</taxon>
    </lineage>
</organism>
<proteinExistence type="predicted"/>
<keyword evidence="5" id="KW-0503">Monooxygenase</keyword>